<keyword evidence="2" id="KW-1185">Reference proteome</keyword>
<evidence type="ECO:0000313" key="2">
    <source>
        <dbReference type="Proteomes" id="UP000288096"/>
    </source>
</evidence>
<proteinExistence type="predicted"/>
<dbReference type="AlphaFoldDB" id="A0A401G086"/>
<comment type="caution">
    <text evidence="1">The sequence shown here is derived from an EMBL/GenBank/DDBJ whole genome shotgun (WGS) entry which is preliminary data.</text>
</comment>
<reference evidence="2" key="1">
    <citation type="submission" date="2017-11" db="EMBL/GenBank/DDBJ databases">
        <authorList>
            <person name="Watanabe M."/>
            <person name="Kojima H."/>
        </authorList>
    </citation>
    <scope>NUCLEOTIDE SEQUENCE [LARGE SCALE GENOMIC DNA]</scope>
    <source>
        <strain evidence="2">Tokyo 01</strain>
    </source>
</reference>
<name>A0A401G086_9BACT</name>
<gene>
    <name evidence="1" type="ORF">DENIS_3593</name>
</gene>
<dbReference type="Proteomes" id="UP000288096">
    <property type="component" value="Unassembled WGS sequence"/>
</dbReference>
<accession>A0A401G086</accession>
<sequence>MAPDTATGENTDEIFAIGQCAGNIDFPGALAAEGAFHYLVKFRMSGADRPVIGCLFPHLIADKCISCELQ</sequence>
<evidence type="ECO:0000313" key="1">
    <source>
        <dbReference type="EMBL" id="GBC62620.1"/>
    </source>
</evidence>
<organism evidence="1 2">
    <name type="scientific">Desulfonema ishimotonii</name>
    <dbReference type="NCBI Taxonomy" id="45657"/>
    <lineage>
        <taxon>Bacteria</taxon>
        <taxon>Pseudomonadati</taxon>
        <taxon>Thermodesulfobacteriota</taxon>
        <taxon>Desulfobacteria</taxon>
        <taxon>Desulfobacterales</taxon>
        <taxon>Desulfococcaceae</taxon>
        <taxon>Desulfonema</taxon>
    </lineage>
</organism>
<dbReference type="EMBL" id="BEXT01000001">
    <property type="protein sequence ID" value="GBC62620.1"/>
    <property type="molecule type" value="Genomic_DNA"/>
</dbReference>
<protein>
    <submittedName>
        <fullName evidence="1">Uncharacterized protein</fullName>
    </submittedName>
</protein>
<reference evidence="2" key="2">
    <citation type="submission" date="2019-01" db="EMBL/GenBank/DDBJ databases">
        <title>Genome sequence of Desulfonema ishimotonii strain Tokyo 01.</title>
        <authorList>
            <person name="Fukui M."/>
        </authorList>
    </citation>
    <scope>NUCLEOTIDE SEQUENCE [LARGE SCALE GENOMIC DNA]</scope>
    <source>
        <strain evidence="2">Tokyo 01</strain>
    </source>
</reference>